<comment type="caution">
    <text evidence="4">The sequence shown here is derived from an EMBL/GenBank/DDBJ whole genome shotgun (WGS) entry which is preliminary data.</text>
</comment>
<dbReference type="InterPro" id="IPR003509">
    <property type="entry name" value="UPF0102_YraN-like"/>
</dbReference>
<dbReference type="HAMAP" id="MF_00048">
    <property type="entry name" value="UPF0102"/>
    <property type="match status" value="1"/>
</dbReference>
<keyword evidence="5" id="KW-1185">Reference proteome</keyword>
<gene>
    <name evidence="4" type="ORF">SK069_02410</name>
</gene>
<dbReference type="SUPFAM" id="SSF52980">
    <property type="entry name" value="Restriction endonuclease-like"/>
    <property type="match status" value="1"/>
</dbReference>
<name>A0ABU4VF63_9ACTN</name>
<dbReference type="Proteomes" id="UP001277761">
    <property type="component" value="Unassembled WGS sequence"/>
</dbReference>
<evidence type="ECO:0000313" key="5">
    <source>
        <dbReference type="Proteomes" id="UP001277761"/>
    </source>
</evidence>
<sequence length="133" mass="14918">MSQPAPSPAPTDPPDRRPAVGRRGEELALQHLQRLGFVLVEQRARTRFGEIDLVVHDGRTIVFCEVKARVARRPDAWTSLHDGKQRQVRRLAAAWLASRTDRPTALDLRFDAITVRLDPAGRLLALDHVEGAF</sequence>
<evidence type="ECO:0000313" key="4">
    <source>
        <dbReference type="EMBL" id="MDX8150433.1"/>
    </source>
</evidence>
<evidence type="ECO:0000256" key="2">
    <source>
        <dbReference type="HAMAP-Rule" id="MF_00048"/>
    </source>
</evidence>
<protein>
    <recommendedName>
        <fullName evidence="2">UPF0102 protein SK069_02410</fullName>
    </recommendedName>
</protein>
<dbReference type="Pfam" id="PF02021">
    <property type="entry name" value="UPF0102"/>
    <property type="match status" value="1"/>
</dbReference>
<dbReference type="PANTHER" id="PTHR34039:SF1">
    <property type="entry name" value="UPF0102 PROTEIN YRAN"/>
    <property type="match status" value="1"/>
</dbReference>
<dbReference type="InterPro" id="IPR011856">
    <property type="entry name" value="tRNA_endonuc-like_dom_sf"/>
</dbReference>
<accession>A0ABU4VF63</accession>
<proteinExistence type="inferred from homology"/>
<evidence type="ECO:0000256" key="3">
    <source>
        <dbReference type="SAM" id="MobiDB-lite"/>
    </source>
</evidence>
<feature type="compositionally biased region" description="Pro residues" evidence="3">
    <location>
        <begin position="1"/>
        <end position="12"/>
    </location>
</feature>
<dbReference type="EMBL" id="JAXAVX010000001">
    <property type="protein sequence ID" value="MDX8150433.1"/>
    <property type="molecule type" value="Genomic_DNA"/>
</dbReference>
<evidence type="ECO:0000256" key="1">
    <source>
        <dbReference type="ARBA" id="ARBA00006738"/>
    </source>
</evidence>
<dbReference type="Gene3D" id="3.40.1350.10">
    <property type="match status" value="1"/>
</dbReference>
<comment type="similarity">
    <text evidence="1 2">Belongs to the UPF0102 family.</text>
</comment>
<feature type="region of interest" description="Disordered" evidence="3">
    <location>
        <begin position="1"/>
        <end position="20"/>
    </location>
</feature>
<dbReference type="PANTHER" id="PTHR34039">
    <property type="entry name" value="UPF0102 PROTEIN YRAN"/>
    <property type="match status" value="1"/>
</dbReference>
<organism evidence="4 5">
    <name type="scientific">Patulibacter brassicae</name>
    <dbReference type="NCBI Taxonomy" id="1705717"/>
    <lineage>
        <taxon>Bacteria</taxon>
        <taxon>Bacillati</taxon>
        <taxon>Actinomycetota</taxon>
        <taxon>Thermoleophilia</taxon>
        <taxon>Solirubrobacterales</taxon>
        <taxon>Patulibacteraceae</taxon>
        <taxon>Patulibacter</taxon>
    </lineage>
</organism>
<reference evidence="4 5" key="1">
    <citation type="submission" date="2023-11" db="EMBL/GenBank/DDBJ databases">
        <authorList>
            <person name="Xu M."/>
            <person name="Jiang T."/>
        </authorList>
    </citation>
    <scope>NUCLEOTIDE SEQUENCE [LARGE SCALE GENOMIC DNA]</scope>
    <source>
        <strain evidence="4 5">SD</strain>
    </source>
</reference>
<dbReference type="RefSeq" id="WP_319952581.1">
    <property type="nucleotide sequence ID" value="NZ_JAXAVX010000001.1"/>
</dbReference>
<dbReference type="InterPro" id="IPR011335">
    <property type="entry name" value="Restrct_endonuc-II-like"/>
</dbReference>